<evidence type="ECO:0000259" key="3">
    <source>
        <dbReference type="Pfam" id="PF00483"/>
    </source>
</evidence>
<dbReference type="InterPro" id="IPR029044">
    <property type="entry name" value="Nucleotide-diphossugar_trans"/>
</dbReference>
<evidence type="ECO:0000256" key="1">
    <source>
        <dbReference type="ARBA" id="ARBA00010443"/>
    </source>
</evidence>
<keyword evidence="5" id="KW-0808">Transferase</keyword>
<dbReference type="SUPFAM" id="SSF53448">
    <property type="entry name" value="Nucleotide-diphospho-sugar transferases"/>
    <property type="match status" value="1"/>
</dbReference>
<dbReference type="EMBL" id="AFZE01000015">
    <property type="protein sequence ID" value="EHL15121.1"/>
    <property type="molecule type" value="Genomic_DNA"/>
</dbReference>
<evidence type="ECO:0000313" key="5">
    <source>
        <dbReference type="EMBL" id="EHL15121.1"/>
    </source>
</evidence>
<dbReference type="PATRIC" id="fig|796937.3.peg.1175"/>
<dbReference type="NCBIfam" id="TIGR02092">
    <property type="entry name" value="glgD"/>
    <property type="match status" value="1"/>
</dbReference>
<proteinExistence type="inferred from homology"/>
<reference evidence="5 6" key="1">
    <citation type="submission" date="2011-08" db="EMBL/GenBank/DDBJ databases">
        <title>The Genome Sequence of Eubacteriaceae bacterium ACC19a.</title>
        <authorList>
            <consortium name="The Broad Institute Genome Sequencing Platform"/>
            <person name="Earl A."/>
            <person name="Ward D."/>
            <person name="Feldgarden M."/>
            <person name="Gevers D."/>
            <person name="Sizova M."/>
            <person name="Hazen A."/>
            <person name="Epstein S."/>
            <person name="Young S.K."/>
            <person name="Zeng Q."/>
            <person name="Gargeya S."/>
            <person name="Fitzgerald M."/>
            <person name="Haas B."/>
            <person name="Abouelleil A."/>
            <person name="Alvarado L."/>
            <person name="Arachchi H.M."/>
            <person name="Berlin A."/>
            <person name="Brown A."/>
            <person name="Chapman S.B."/>
            <person name="Chen Z."/>
            <person name="Dunbar C."/>
            <person name="Freedman E."/>
            <person name="Gearin G."/>
            <person name="Gellesch M."/>
            <person name="Goldberg J."/>
            <person name="Griggs A."/>
            <person name="Gujja S."/>
            <person name="Heiman D."/>
            <person name="Howarth C."/>
            <person name="Larson L."/>
            <person name="Lui A."/>
            <person name="MacDonald P.J.P."/>
            <person name="Montmayeur A."/>
            <person name="Murphy C."/>
            <person name="Neiman D."/>
            <person name="Pearson M."/>
            <person name="Priest M."/>
            <person name="Roberts A."/>
            <person name="Saif S."/>
            <person name="Shea T."/>
            <person name="Shenoy N."/>
            <person name="Sisk P."/>
            <person name="Stolte C."/>
            <person name="Sykes S."/>
            <person name="Wortman J."/>
            <person name="Nusbaum C."/>
            <person name="Birren B."/>
        </authorList>
    </citation>
    <scope>NUCLEOTIDE SEQUENCE [LARGE SCALE GENOMIC DNA]</scope>
    <source>
        <strain evidence="5 6">ACC19a</strain>
    </source>
</reference>
<sequence length="373" mass="43045">MLKNNVMAIIDLNEDHIRMRELTKNRPIASLPIAGRYRMIDFILSNITNSHIFNVGIFAQRKTRSLNDHLGDGFPWDLDRIQDGLYIFSNQYELNEKQVAGNIHSIYDNIDFFKRSRQEYILITNPFMIYTIDFNDVFESHLNSGADITSLYKDVNNAHVSFYDNYVYSINNLKISSIGKNMCSKKEQNISMDTFLMKKDYFIDMIYESIETGEHMYLIDAINKHILQDNTNLYKFNGYLKCVRDIRSYREFNADILNEDISNEIFKSPNGSIYTKIKDEAPTYFSEESKVENSIIASGCIIDGTVKNSIIFRKVNVAKGAVVENSIIMQNCTIQEDTYINNVISDKNTTITNGKKLIGDFNMPIIVKKGEII</sequence>
<dbReference type="CDD" id="cd02508">
    <property type="entry name" value="ADP_Glucose_PP"/>
    <property type="match status" value="1"/>
</dbReference>
<dbReference type="AlphaFoldDB" id="G9X0M6"/>
<organism evidence="5 6">
    <name type="scientific">Peptoanaerobacter stomatis</name>
    <dbReference type="NCBI Taxonomy" id="796937"/>
    <lineage>
        <taxon>Bacteria</taxon>
        <taxon>Bacillati</taxon>
        <taxon>Bacillota</taxon>
        <taxon>Clostridia</taxon>
        <taxon>Peptostreptococcales</taxon>
        <taxon>Filifactoraceae</taxon>
        <taxon>Peptoanaerobacter</taxon>
    </lineage>
</organism>
<evidence type="ECO:0000313" key="6">
    <source>
        <dbReference type="Proteomes" id="UP000006437"/>
    </source>
</evidence>
<dbReference type="BioCyc" id="EBAC796937-HMP:GMGH-1970-MONOMER"/>
<comment type="caution">
    <text evidence="5">The sequence shown here is derived from an EMBL/GenBank/DDBJ whole genome shotgun (WGS) entry which is preliminary data.</text>
</comment>
<evidence type="ECO:0000259" key="4">
    <source>
        <dbReference type="Pfam" id="PF24894"/>
    </source>
</evidence>
<dbReference type="SUPFAM" id="SSF51161">
    <property type="entry name" value="Trimeric LpxA-like enzymes"/>
    <property type="match status" value="1"/>
</dbReference>
<keyword evidence="2" id="KW-0320">Glycogen biosynthesis</keyword>
<dbReference type="InterPro" id="IPR005835">
    <property type="entry name" value="NTP_transferase_dom"/>
</dbReference>
<keyword evidence="5" id="KW-0548">Nucleotidyltransferase</keyword>
<dbReference type="PANTHER" id="PTHR43523">
    <property type="entry name" value="GLUCOSE-1-PHOSPHATE ADENYLYLTRANSFERASE-RELATED"/>
    <property type="match status" value="1"/>
</dbReference>
<accession>G9X0M6</accession>
<dbReference type="InterPro" id="IPR056818">
    <property type="entry name" value="GlmU/GlgC-like_hexapep"/>
</dbReference>
<dbReference type="PANTHER" id="PTHR43523:SF6">
    <property type="entry name" value="GLYCOGEN BIOSYNTHESIS PROTEIN GLGD"/>
    <property type="match status" value="1"/>
</dbReference>
<dbReference type="Pfam" id="PF00483">
    <property type="entry name" value="NTP_transferase"/>
    <property type="match status" value="1"/>
</dbReference>
<protein>
    <submittedName>
        <fullName evidence="5">Glucose-1-phosphate adenylyltransferase, GlgD subunit</fullName>
    </submittedName>
</protein>
<dbReference type="InterPro" id="IPR011832">
    <property type="entry name" value="GlgDAde_trans"/>
</dbReference>
<dbReference type="Proteomes" id="UP000006437">
    <property type="component" value="Unassembled WGS sequence"/>
</dbReference>
<gene>
    <name evidence="5" type="ORF">HMPREF9629_01962</name>
</gene>
<dbReference type="HOGENOM" id="CLU_029499_14_0_9"/>
<evidence type="ECO:0000256" key="2">
    <source>
        <dbReference type="ARBA" id="ARBA00023056"/>
    </source>
</evidence>
<feature type="domain" description="Glucose-1-phosphate adenylyltransferase/Bifunctional protein GlmU-like C-terminal hexapeptide" evidence="4">
    <location>
        <begin position="287"/>
        <end position="356"/>
    </location>
</feature>
<dbReference type="GO" id="GO:0005978">
    <property type="term" value="P:glycogen biosynthetic process"/>
    <property type="evidence" value="ECO:0007669"/>
    <property type="project" value="UniProtKB-KW"/>
</dbReference>
<dbReference type="RefSeq" id="WP_009526178.1">
    <property type="nucleotide sequence ID" value="NZ_JH414563.1"/>
</dbReference>
<dbReference type="GO" id="GO:0008878">
    <property type="term" value="F:glucose-1-phosphate adenylyltransferase activity"/>
    <property type="evidence" value="ECO:0007669"/>
    <property type="project" value="InterPro"/>
</dbReference>
<dbReference type="Pfam" id="PF24894">
    <property type="entry name" value="Hexapep_GlmU"/>
    <property type="match status" value="1"/>
</dbReference>
<dbReference type="InterPro" id="IPR011831">
    <property type="entry name" value="ADP-Glc_PPase"/>
</dbReference>
<dbReference type="Gene3D" id="2.160.10.10">
    <property type="entry name" value="Hexapeptide repeat proteins"/>
    <property type="match status" value="1"/>
</dbReference>
<dbReference type="Gene3D" id="3.90.550.10">
    <property type="entry name" value="Spore Coat Polysaccharide Biosynthesis Protein SpsA, Chain A"/>
    <property type="match status" value="1"/>
</dbReference>
<comment type="similarity">
    <text evidence="1">Belongs to the bacterial/plant glucose-1-phosphate adenylyltransferase family.</text>
</comment>
<dbReference type="InterPro" id="IPR011004">
    <property type="entry name" value="Trimer_LpxA-like_sf"/>
</dbReference>
<name>G9X0M6_9FIRM</name>
<feature type="domain" description="Nucleotidyl transferase" evidence="3">
    <location>
        <begin position="18"/>
        <end position="238"/>
    </location>
</feature>
<dbReference type="CDD" id="cd04651">
    <property type="entry name" value="LbH_G1P_AT_C"/>
    <property type="match status" value="1"/>
</dbReference>